<protein>
    <submittedName>
        <fullName evidence="1">Uncharacterized protein</fullName>
    </submittedName>
</protein>
<accession>A0A7Z1AG59</accession>
<sequence length="41" mass="4700">MRIVISLYAVPLLGQVVNRVYKDPVMGRLRGLINQQTLDCR</sequence>
<name>A0A7Z1AG59_9GAMM</name>
<dbReference type="Proteomes" id="UP000094769">
    <property type="component" value="Unassembled WGS sequence"/>
</dbReference>
<evidence type="ECO:0000313" key="1">
    <source>
        <dbReference type="EMBL" id="ODJ88676.1"/>
    </source>
</evidence>
<proteinExistence type="predicted"/>
<keyword evidence="2" id="KW-1185">Reference proteome</keyword>
<dbReference type="EMBL" id="MARB01000005">
    <property type="protein sequence ID" value="ODJ88676.1"/>
    <property type="molecule type" value="Genomic_DNA"/>
</dbReference>
<dbReference type="AlphaFoldDB" id="A0A7Z1AG59"/>
<organism evidence="1 2">
    <name type="scientific">Candidatus Thiodiazotropha endolucinida</name>
    <dbReference type="NCBI Taxonomy" id="1655433"/>
    <lineage>
        <taxon>Bacteria</taxon>
        <taxon>Pseudomonadati</taxon>
        <taxon>Pseudomonadota</taxon>
        <taxon>Gammaproteobacteria</taxon>
        <taxon>Chromatiales</taxon>
        <taxon>Sedimenticolaceae</taxon>
        <taxon>Candidatus Thiodiazotropha</taxon>
    </lineage>
</organism>
<gene>
    <name evidence="1" type="ORF">CODIS_12270</name>
</gene>
<comment type="caution">
    <text evidence="1">The sequence shown here is derived from an EMBL/GenBank/DDBJ whole genome shotgun (WGS) entry which is preliminary data.</text>
</comment>
<reference evidence="1 2" key="1">
    <citation type="submission" date="2016-06" db="EMBL/GenBank/DDBJ databases">
        <title>Genome sequence of endosymbiont of Candidatus Endolucinida thiodiazotropha.</title>
        <authorList>
            <person name="Poehlein A."/>
            <person name="Koenig S."/>
            <person name="Heiden S.E."/>
            <person name="Thuermer A."/>
            <person name="Voget S."/>
            <person name="Daniel R."/>
            <person name="Markert S."/>
            <person name="Gros O."/>
            <person name="Schweder T."/>
        </authorList>
    </citation>
    <scope>NUCLEOTIDE SEQUENCE [LARGE SCALE GENOMIC DNA]</scope>
    <source>
        <strain evidence="1 2">COS</strain>
    </source>
</reference>
<evidence type="ECO:0000313" key="2">
    <source>
        <dbReference type="Proteomes" id="UP000094769"/>
    </source>
</evidence>